<dbReference type="EMBL" id="CAJNOM010000031">
    <property type="protein sequence ID" value="CAF0858466.1"/>
    <property type="molecule type" value="Genomic_DNA"/>
</dbReference>
<keyword evidence="2" id="KW-1185">Reference proteome</keyword>
<evidence type="ECO:0000313" key="1">
    <source>
        <dbReference type="EMBL" id="CAF0858466.1"/>
    </source>
</evidence>
<gene>
    <name evidence="1" type="ORF">QVE165_LOCUS7232</name>
</gene>
<organism evidence="1 2">
    <name type="scientific">Adineta steineri</name>
    <dbReference type="NCBI Taxonomy" id="433720"/>
    <lineage>
        <taxon>Eukaryota</taxon>
        <taxon>Metazoa</taxon>
        <taxon>Spiralia</taxon>
        <taxon>Gnathifera</taxon>
        <taxon>Rotifera</taxon>
        <taxon>Eurotatoria</taxon>
        <taxon>Bdelloidea</taxon>
        <taxon>Adinetida</taxon>
        <taxon>Adinetidae</taxon>
        <taxon>Adineta</taxon>
    </lineage>
</organism>
<evidence type="ECO:0000313" key="2">
    <source>
        <dbReference type="Proteomes" id="UP000663832"/>
    </source>
</evidence>
<dbReference type="Proteomes" id="UP000663832">
    <property type="component" value="Unassembled WGS sequence"/>
</dbReference>
<comment type="caution">
    <text evidence="1">The sequence shown here is derived from an EMBL/GenBank/DDBJ whole genome shotgun (WGS) entry which is preliminary data.</text>
</comment>
<name>A0A813WQS4_9BILA</name>
<accession>A0A813WQS4</accession>
<dbReference type="AlphaFoldDB" id="A0A813WQS4"/>
<reference evidence="1" key="1">
    <citation type="submission" date="2021-02" db="EMBL/GenBank/DDBJ databases">
        <authorList>
            <person name="Nowell W R."/>
        </authorList>
    </citation>
    <scope>NUCLEOTIDE SEQUENCE</scope>
</reference>
<protein>
    <submittedName>
        <fullName evidence="1">Uncharacterized protein</fullName>
    </submittedName>
</protein>
<dbReference type="SUPFAM" id="SSF57850">
    <property type="entry name" value="RING/U-box"/>
    <property type="match status" value="1"/>
</dbReference>
<proteinExistence type="predicted"/>
<sequence>MQTFSTLKLRGNKIGPIGKQYLEDVQQIRITPIEFDLNGKESAIELLCPQEHHLRLCNYEQRRLKNTYEYPESEYECDICSKDYWGFSWHCSCTSEGFDICETCANRQN</sequence>